<name>A0AAV0R4H6_9ROSI</name>
<organism evidence="1 2">
    <name type="scientific">Linum tenue</name>
    <dbReference type="NCBI Taxonomy" id="586396"/>
    <lineage>
        <taxon>Eukaryota</taxon>
        <taxon>Viridiplantae</taxon>
        <taxon>Streptophyta</taxon>
        <taxon>Embryophyta</taxon>
        <taxon>Tracheophyta</taxon>
        <taxon>Spermatophyta</taxon>
        <taxon>Magnoliopsida</taxon>
        <taxon>eudicotyledons</taxon>
        <taxon>Gunneridae</taxon>
        <taxon>Pentapetalae</taxon>
        <taxon>rosids</taxon>
        <taxon>fabids</taxon>
        <taxon>Malpighiales</taxon>
        <taxon>Linaceae</taxon>
        <taxon>Linum</taxon>
    </lineage>
</organism>
<protein>
    <submittedName>
        <fullName evidence="1">Uncharacterized protein</fullName>
    </submittedName>
</protein>
<keyword evidence="2" id="KW-1185">Reference proteome</keyword>
<evidence type="ECO:0000313" key="1">
    <source>
        <dbReference type="EMBL" id="CAI0551323.1"/>
    </source>
</evidence>
<accession>A0AAV0R4H6</accession>
<sequence length="163" mass="18668">MKCLNELKSQNLRRREFHAVLGRVERELHQSSSIDEDLSPKRVYVHGISKMRVEKLEDRVNYAELPVCGNDKRLDHGMSVQEVTDELVVAGIVYCYICFGQLPNDFFEAALLLMICRWWSVDFVNGSQLVSVGMWQAQLDRHWLQCVIILQTLASSLLLGGNS</sequence>
<dbReference type="EMBL" id="CAMGYJ010000010">
    <property type="protein sequence ID" value="CAI0551323.1"/>
    <property type="molecule type" value="Genomic_DNA"/>
</dbReference>
<reference evidence="1" key="1">
    <citation type="submission" date="2022-08" db="EMBL/GenBank/DDBJ databases">
        <authorList>
            <person name="Gutierrez-Valencia J."/>
        </authorList>
    </citation>
    <scope>NUCLEOTIDE SEQUENCE</scope>
</reference>
<evidence type="ECO:0000313" key="2">
    <source>
        <dbReference type="Proteomes" id="UP001154282"/>
    </source>
</evidence>
<dbReference type="AlphaFoldDB" id="A0AAV0R4H6"/>
<proteinExistence type="predicted"/>
<dbReference type="Proteomes" id="UP001154282">
    <property type="component" value="Unassembled WGS sequence"/>
</dbReference>
<gene>
    <name evidence="1" type="ORF">LITE_LOCUS45912</name>
</gene>
<comment type="caution">
    <text evidence="1">The sequence shown here is derived from an EMBL/GenBank/DDBJ whole genome shotgun (WGS) entry which is preliminary data.</text>
</comment>